<dbReference type="AlphaFoldDB" id="A0A7G6E394"/>
<dbReference type="PANTHER" id="PTHR30619:SF1">
    <property type="entry name" value="RECOMBINATION PROTEIN 2"/>
    <property type="match status" value="1"/>
</dbReference>
<proteinExistence type="predicted"/>
<dbReference type="EMBL" id="CP045798">
    <property type="protein sequence ID" value="QNB46548.1"/>
    <property type="molecule type" value="Genomic_DNA"/>
</dbReference>
<reference evidence="2 3" key="1">
    <citation type="journal article" date="2019" name="Front. Microbiol.">
        <title>Thermoanaerosceptrum fracticalcis gen. nov. sp. nov., a Novel Fumarate-Fermenting Microorganism From a Deep Fractured Carbonate Aquifer of the US Great Basin.</title>
        <authorList>
            <person name="Hamilton-Brehm S.D."/>
            <person name="Stewart L.E."/>
            <person name="Zavarin M."/>
            <person name="Caldwell M."/>
            <person name="Lawson P.A."/>
            <person name="Onstott T.C."/>
            <person name="Grzymski J."/>
            <person name="Neveux I."/>
            <person name="Lollar B.S."/>
            <person name="Russell C.E."/>
            <person name="Moser D.P."/>
        </authorList>
    </citation>
    <scope>NUCLEOTIDE SEQUENCE [LARGE SCALE GENOMIC DNA]</scope>
    <source>
        <strain evidence="2 3">DRI-13</strain>
    </source>
</reference>
<keyword evidence="3" id="KW-1185">Reference proteome</keyword>
<dbReference type="InterPro" id="IPR001279">
    <property type="entry name" value="Metallo-B-lactamas"/>
</dbReference>
<feature type="domain" description="Metallo-beta-lactamase" evidence="1">
    <location>
        <begin position="56"/>
        <end position="251"/>
    </location>
</feature>
<dbReference type="Gene3D" id="3.60.15.10">
    <property type="entry name" value="Ribonuclease Z/Hydroxyacylglutathione hydrolase-like"/>
    <property type="match status" value="1"/>
</dbReference>
<gene>
    <name evidence="2" type="ORF">BR63_09640</name>
</gene>
<dbReference type="SUPFAM" id="SSF56281">
    <property type="entry name" value="Metallo-hydrolase/oxidoreductase"/>
    <property type="match status" value="1"/>
</dbReference>
<dbReference type="InterPro" id="IPR035681">
    <property type="entry name" value="ComA-like_MBL"/>
</dbReference>
<keyword evidence="2" id="KW-0378">Hydrolase</keyword>
<evidence type="ECO:0000313" key="2">
    <source>
        <dbReference type="EMBL" id="QNB46548.1"/>
    </source>
</evidence>
<dbReference type="GO" id="GO:0016787">
    <property type="term" value="F:hydrolase activity"/>
    <property type="evidence" value="ECO:0007669"/>
    <property type="project" value="UniProtKB-KW"/>
</dbReference>
<dbReference type="Proteomes" id="UP000515847">
    <property type="component" value="Chromosome"/>
</dbReference>
<accession>A0A7G6E394</accession>
<dbReference type="OrthoDB" id="9761531at2"/>
<dbReference type="PANTHER" id="PTHR30619">
    <property type="entry name" value="DNA INTERNALIZATION/COMPETENCE PROTEIN COMEC/REC2"/>
    <property type="match status" value="1"/>
</dbReference>
<dbReference type="SMART" id="SM00849">
    <property type="entry name" value="Lactamase_B"/>
    <property type="match status" value="1"/>
</dbReference>
<dbReference type="KEGG" id="tfr:BR63_09640"/>
<sequence>MFTKSKCRLSVLLLIIYLISALLLGCTASREGVSPLPSPPVAKEGKLTVHFLDVGQGDAIFLRFPGGETLLVDGGPGDSGEAVVAYLKKAGVTKLTYLVATHPHEDHIGGLKDVLEAFPVETAYLPRVAHTSVTYTRFLSALEKNKVKVREAKAGVSMDLKQGVQAQFLAPVKDNYADLNNYSAVLRVTYGQVSFLLTGDAEKESEAHMLANGARLEAAVLKLGHHGSSSSTSPEFLRKVKPNYAIISAAKENDYGHPHKETLALLAREKIQTFWTALAGTIVMETDGQNLAVNKEAMNLNKYLPPSKPGDELDKLWVDSRGQGLIKGNVGNNGKVYHLPGGEYYSQVKAEAWFKTEREAQQAGFRKAQR</sequence>
<dbReference type="InterPro" id="IPR052159">
    <property type="entry name" value="Competence_DNA_uptake"/>
</dbReference>
<evidence type="ECO:0000259" key="1">
    <source>
        <dbReference type="SMART" id="SM00849"/>
    </source>
</evidence>
<dbReference type="CDD" id="cd07731">
    <property type="entry name" value="ComA-like_MBL-fold"/>
    <property type="match status" value="1"/>
</dbReference>
<dbReference type="InterPro" id="IPR036866">
    <property type="entry name" value="RibonucZ/Hydroxyglut_hydro"/>
</dbReference>
<dbReference type="Pfam" id="PF00753">
    <property type="entry name" value="Lactamase_B"/>
    <property type="match status" value="1"/>
</dbReference>
<name>A0A7G6E394_THEFR</name>
<protein>
    <submittedName>
        <fullName evidence="2">MBL fold metallo-hydrolase</fullName>
    </submittedName>
</protein>
<evidence type="ECO:0000313" key="3">
    <source>
        <dbReference type="Proteomes" id="UP000515847"/>
    </source>
</evidence>
<dbReference type="PROSITE" id="PS51257">
    <property type="entry name" value="PROKAR_LIPOPROTEIN"/>
    <property type="match status" value="1"/>
</dbReference>
<dbReference type="RefSeq" id="WP_051965626.1">
    <property type="nucleotide sequence ID" value="NZ_CP045798.1"/>
</dbReference>
<organism evidence="2 3">
    <name type="scientific">Thermanaerosceptrum fracticalcis</name>
    <dbReference type="NCBI Taxonomy" id="1712410"/>
    <lineage>
        <taxon>Bacteria</taxon>
        <taxon>Bacillati</taxon>
        <taxon>Bacillota</taxon>
        <taxon>Clostridia</taxon>
        <taxon>Eubacteriales</taxon>
        <taxon>Peptococcaceae</taxon>
        <taxon>Thermanaerosceptrum</taxon>
    </lineage>
</organism>